<keyword evidence="3" id="KW-1185">Reference proteome</keyword>
<accession>A0A8X8IDL9</accession>
<evidence type="ECO:0000313" key="3">
    <source>
        <dbReference type="Proteomes" id="UP000825179"/>
    </source>
</evidence>
<dbReference type="Pfam" id="PF01609">
    <property type="entry name" value="DDE_Tnp_1"/>
    <property type="match status" value="1"/>
</dbReference>
<proteinExistence type="predicted"/>
<dbReference type="KEGG" id="cthu:HUR95_13140"/>
<dbReference type="EMBL" id="CP082237">
    <property type="protein sequence ID" value="QZT35450.1"/>
    <property type="molecule type" value="Genomic_DNA"/>
</dbReference>
<evidence type="ECO:0000259" key="1">
    <source>
        <dbReference type="Pfam" id="PF01609"/>
    </source>
</evidence>
<dbReference type="Proteomes" id="UP000825179">
    <property type="component" value="Chromosome"/>
</dbReference>
<organism evidence="2 3">
    <name type="scientific">Caldalkalibacillus thermarum (strain TA2.A1)</name>
    <dbReference type="NCBI Taxonomy" id="986075"/>
    <lineage>
        <taxon>Bacteria</taxon>
        <taxon>Bacillati</taxon>
        <taxon>Bacillota</taxon>
        <taxon>Bacilli</taxon>
        <taxon>Bacillales</taxon>
        <taxon>Bacillaceae</taxon>
        <taxon>Caldalkalibacillus</taxon>
    </lineage>
</organism>
<dbReference type="InterPro" id="IPR002559">
    <property type="entry name" value="Transposase_11"/>
</dbReference>
<protein>
    <submittedName>
        <fullName evidence="2">Transposase</fullName>
    </submittedName>
</protein>
<sequence>MCHGRRYKKFGYSKDNKVNQVQVVMGLLIDDHGIPVSYELFPGNTNDFKTFEPVLRRMRDEYGIKN</sequence>
<reference evidence="2 3" key="1">
    <citation type="journal article" date="2020" name="Extremophiles">
        <title>Genomic analysis of Caldalkalibacillus thermarum TA2.A1 reveals aerobic alkaliphilic metabolism and evolutionary hallmarks linking alkaliphilic bacteria and plant life.</title>
        <authorList>
            <person name="de Jong S.I."/>
            <person name="van den Broek M.A."/>
            <person name="Merkel A.Y."/>
            <person name="de la Torre Cortes P."/>
            <person name="Kalamorz F."/>
            <person name="Cook G.M."/>
            <person name="van Loosdrecht M.C.M."/>
            <person name="McMillan D.G.G."/>
        </authorList>
    </citation>
    <scope>NUCLEOTIDE SEQUENCE [LARGE SCALE GENOMIC DNA]</scope>
    <source>
        <strain evidence="2 3">TA2.A1</strain>
    </source>
</reference>
<dbReference type="AlphaFoldDB" id="A0A8X8IDL9"/>
<name>A0A8X8IDL9_CALTT</name>
<gene>
    <name evidence="2" type="ORF">HUR95_13140</name>
</gene>
<feature type="domain" description="Transposase IS4-like" evidence="1">
    <location>
        <begin position="2"/>
        <end position="60"/>
    </location>
</feature>
<dbReference type="GO" id="GO:0004803">
    <property type="term" value="F:transposase activity"/>
    <property type="evidence" value="ECO:0007669"/>
    <property type="project" value="InterPro"/>
</dbReference>
<evidence type="ECO:0000313" key="2">
    <source>
        <dbReference type="EMBL" id="QZT35450.1"/>
    </source>
</evidence>
<dbReference type="GO" id="GO:0003677">
    <property type="term" value="F:DNA binding"/>
    <property type="evidence" value="ECO:0007669"/>
    <property type="project" value="InterPro"/>
</dbReference>
<dbReference type="GO" id="GO:0006313">
    <property type="term" value="P:DNA transposition"/>
    <property type="evidence" value="ECO:0007669"/>
    <property type="project" value="InterPro"/>
</dbReference>